<dbReference type="AlphaFoldDB" id="A0A235F6I1"/>
<comment type="caution">
    <text evidence="2">The sequence shown here is derived from an EMBL/GenBank/DDBJ whole genome shotgun (WGS) entry which is preliminary data.</text>
</comment>
<proteinExistence type="predicted"/>
<name>A0A235F6I1_9BACL</name>
<gene>
    <name evidence="2" type="ORF">CGZ90_15150</name>
</gene>
<accession>A0A235F6I1</accession>
<feature type="transmembrane region" description="Helical" evidence="1">
    <location>
        <begin position="5"/>
        <end position="25"/>
    </location>
</feature>
<protein>
    <submittedName>
        <fullName evidence="2">Uncharacterized protein</fullName>
    </submittedName>
</protein>
<evidence type="ECO:0000313" key="3">
    <source>
        <dbReference type="Proteomes" id="UP000215059"/>
    </source>
</evidence>
<dbReference type="RefSeq" id="WP_094253379.1">
    <property type="nucleotide sequence ID" value="NZ_JBHLXL010000001.1"/>
</dbReference>
<reference evidence="2 3" key="1">
    <citation type="submission" date="2017-07" db="EMBL/GenBank/DDBJ databases">
        <title>Fictibacillus sp. nov. GDSW-R2A3 Genome sequencing and assembly.</title>
        <authorList>
            <person name="Mayilraj S."/>
        </authorList>
    </citation>
    <scope>NUCLEOTIDE SEQUENCE [LARGE SCALE GENOMIC DNA]</scope>
    <source>
        <strain evidence="2 3">GDSW-R2A3</strain>
    </source>
</reference>
<keyword evidence="3" id="KW-1185">Reference proteome</keyword>
<dbReference type="EMBL" id="NOII01000010">
    <property type="protein sequence ID" value="OYD56890.1"/>
    <property type="molecule type" value="Genomic_DNA"/>
</dbReference>
<keyword evidence="1" id="KW-0812">Transmembrane</keyword>
<sequence>MSSLAVVTCMIAIAPVLILGGLSLVLKKWKVMFLAAALLLSIGETVYFIARHDQEKLDVMENMDHVESYLQTKYKDEQWVLRRGEGVFRSPGSIEAVFLNEPDAVYLYRIKDNKVTLSGYSSKNEKSEWIHKE</sequence>
<dbReference type="Proteomes" id="UP000215059">
    <property type="component" value="Unassembled WGS sequence"/>
</dbReference>
<organism evidence="2 3">
    <name type="scientific">Fictibacillus aquaticus</name>
    <dbReference type="NCBI Taxonomy" id="2021314"/>
    <lineage>
        <taxon>Bacteria</taxon>
        <taxon>Bacillati</taxon>
        <taxon>Bacillota</taxon>
        <taxon>Bacilli</taxon>
        <taxon>Bacillales</taxon>
        <taxon>Fictibacillaceae</taxon>
        <taxon>Fictibacillus</taxon>
    </lineage>
</organism>
<keyword evidence="1" id="KW-0472">Membrane</keyword>
<evidence type="ECO:0000256" key="1">
    <source>
        <dbReference type="SAM" id="Phobius"/>
    </source>
</evidence>
<feature type="transmembrane region" description="Helical" evidence="1">
    <location>
        <begin position="31"/>
        <end position="50"/>
    </location>
</feature>
<keyword evidence="1" id="KW-1133">Transmembrane helix</keyword>
<evidence type="ECO:0000313" key="2">
    <source>
        <dbReference type="EMBL" id="OYD56890.1"/>
    </source>
</evidence>
<dbReference type="OrthoDB" id="2972540at2"/>